<dbReference type="EMBL" id="JAACJM010000191">
    <property type="protein sequence ID" value="KAF5338817.1"/>
    <property type="molecule type" value="Genomic_DNA"/>
</dbReference>
<feature type="compositionally biased region" description="Low complexity" evidence="1">
    <location>
        <begin position="204"/>
        <end position="223"/>
    </location>
</feature>
<dbReference type="OrthoDB" id="2690066at2759"/>
<feature type="compositionally biased region" description="Basic and acidic residues" evidence="1">
    <location>
        <begin position="65"/>
        <end position="102"/>
    </location>
</feature>
<proteinExistence type="predicted"/>
<feature type="region of interest" description="Disordered" evidence="1">
    <location>
        <begin position="1"/>
        <end position="24"/>
    </location>
</feature>
<feature type="compositionally biased region" description="Pro residues" evidence="1">
    <location>
        <begin position="147"/>
        <end position="157"/>
    </location>
</feature>
<organism evidence="2 3">
    <name type="scientific">Tetrapyrgos nigripes</name>
    <dbReference type="NCBI Taxonomy" id="182062"/>
    <lineage>
        <taxon>Eukaryota</taxon>
        <taxon>Fungi</taxon>
        <taxon>Dikarya</taxon>
        <taxon>Basidiomycota</taxon>
        <taxon>Agaricomycotina</taxon>
        <taxon>Agaricomycetes</taxon>
        <taxon>Agaricomycetidae</taxon>
        <taxon>Agaricales</taxon>
        <taxon>Marasmiineae</taxon>
        <taxon>Marasmiaceae</taxon>
        <taxon>Tetrapyrgos</taxon>
    </lineage>
</organism>
<keyword evidence="3" id="KW-1185">Reference proteome</keyword>
<dbReference type="Proteomes" id="UP000559256">
    <property type="component" value="Unassembled WGS sequence"/>
</dbReference>
<accession>A0A8H5FJF6</accession>
<feature type="compositionally biased region" description="Polar residues" evidence="1">
    <location>
        <begin position="298"/>
        <end position="318"/>
    </location>
</feature>
<sequence>MPRPYGRAPPAQTTNAHAQHSRDSNALRASVLDVFVQLGALQKNSLITEWMFEEEGGNGGSSMDQRGRRDYGREEGRHEYGYDTESAEQRTIFEEPRMDDRVQSPTSESETRKGRSKFSSKITAVFRSRSKSKTRAEKASRNATNPPAQPPLPPLLPIPSRVGAVAEYETDEGYNSSSPSTQSGKRSKSRRRGISAFPIKSRPSESSEVSSSRPSTPSEFSSRPSHDRSHATSPTSDASVPFPVLSPVSSGSQTDKKKRFGRAPRGNLAVDGRVSEERDQDEGWEQFPPLTPGAFSPQVLNGTQPNVDRSKTPTQEVGNKQDGGTLLKRLSFAIPRTTFQKPVKRKNTKRPPSLLPIMDPPAFEKDGASKSLPPSPFILVAPELGAARICWSSGYSIHPLHPHGR</sequence>
<feature type="compositionally biased region" description="Polar residues" evidence="1">
    <location>
        <begin position="173"/>
        <end position="182"/>
    </location>
</feature>
<name>A0A8H5FJF6_9AGAR</name>
<reference evidence="2 3" key="1">
    <citation type="journal article" date="2020" name="ISME J.">
        <title>Uncovering the hidden diversity of litter-decomposition mechanisms in mushroom-forming fungi.</title>
        <authorList>
            <person name="Floudas D."/>
            <person name="Bentzer J."/>
            <person name="Ahren D."/>
            <person name="Johansson T."/>
            <person name="Persson P."/>
            <person name="Tunlid A."/>
        </authorList>
    </citation>
    <scope>NUCLEOTIDE SEQUENCE [LARGE SCALE GENOMIC DNA]</scope>
    <source>
        <strain evidence="2 3">CBS 291.85</strain>
    </source>
</reference>
<evidence type="ECO:0000256" key="1">
    <source>
        <dbReference type="SAM" id="MobiDB-lite"/>
    </source>
</evidence>
<evidence type="ECO:0000313" key="2">
    <source>
        <dbReference type="EMBL" id="KAF5338817.1"/>
    </source>
</evidence>
<protein>
    <submittedName>
        <fullName evidence="2">Uncharacterized protein</fullName>
    </submittedName>
</protein>
<feature type="region of interest" description="Disordered" evidence="1">
    <location>
        <begin position="54"/>
        <end position="372"/>
    </location>
</feature>
<evidence type="ECO:0000313" key="3">
    <source>
        <dbReference type="Proteomes" id="UP000559256"/>
    </source>
</evidence>
<feature type="compositionally biased region" description="Low complexity" evidence="1">
    <location>
        <begin position="239"/>
        <end position="252"/>
    </location>
</feature>
<gene>
    <name evidence="2" type="ORF">D9758_012048</name>
</gene>
<comment type="caution">
    <text evidence="2">The sequence shown here is derived from an EMBL/GenBank/DDBJ whole genome shotgun (WGS) entry which is preliminary data.</text>
</comment>
<dbReference type="AlphaFoldDB" id="A0A8H5FJF6"/>